<protein>
    <recommendedName>
        <fullName evidence="4">Lipoprotein</fullName>
    </recommendedName>
</protein>
<dbReference type="RefSeq" id="WP_408263147.1">
    <property type="nucleotide sequence ID" value="NZ_JAQQCK010000010.1"/>
</dbReference>
<feature type="chain" id="PRO_5046756499" description="Lipoprotein" evidence="1">
    <location>
        <begin position="21"/>
        <end position="237"/>
    </location>
</feature>
<evidence type="ECO:0008006" key="4">
    <source>
        <dbReference type="Google" id="ProtNLM"/>
    </source>
</evidence>
<proteinExistence type="predicted"/>
<evidence type="ECO:0000313" key="3">
    <source>
        <dbReference type="Proteomes" id="UP001629274"/>
    </source>
</evidence>
<keyword evidence="3" id="KW-1185">Reference proteome</keyword>
<keyword evidence="1" id="KW-0732">Signal</keyword>
<evidence type="ECO:0000313" key="2">
    <source>
        <dbReference type="EMBL" id="MFM0236583.1"/>
    </source>
</evidence>
<organism evidence="2 3">
    <name type="scientific">Paraburkholderia phytofirmans</name>
    <dbReference type="NCBI Taxonomy" id="261302"/>
    <lineage>
        <taxon>Bacteria</taxon>
        <taxon>Pseudomonadati</taxon>
        <taxon>Pseudomonadota</taxon>
        <taxon>Betaproteobacteria</taxon>
        <taxon>Burkholderiales</taxon>
        <taxon>Burkholderiaceae</taxon>
        <taxon>Paraburkholderia</taxon>
    </lineage>
</organism>
<gene>
    <name evidence="2" type="ORF">PQR03_00415</name>
</gene>
<feature type="signal peptide" evidence="1">
    <location>
        <begin position="1"/>
        <end position="20"/>
    </location>
</feature>
<accession>A0ABW9B8N1</accession>
<evidence type="ECO:0000256" key="1">
    <source>
        <dbReference type="SAM" id="SignalP"/>
    </source>
</evidence>
<sequence length="237" mass="24974">MITKALARGAMLVPMLVVMASCTSGTVPFVTDPSVTQLQRMKDASANAKATGSRVPLRAMAAEQIDCTRRSDSLCEELYGYRASACAQLTNTGDAAQDAASRQCAASDYERAIALLPNPPADKDRTKLLAGLADALKTLRSEPAPGSDPAALTQRFDDTVAKLQGQPDGKTYARYFRADEEATQAMNGRVPPGEVCPALRNARSQLTSDPAASADLSKRMATLANSIDSFSAAKGCP</sequence>
<dbReference type="Proteomes" id="UP001629274">
    <property type="component" value="Unassembled WGS sequence"/>
</dbReference>
<reference evidence="2 3" key="1">
    <citation type="journal article" date="2024" name="Chem. Sci.">
        <title>Discovery of megapolipeptins by genome mining of a Burkholderiales bacteria collection.</title>
        <authorList>
            <person name="Paulo B.S."/>
            <person name="Recchia M.J.J."/>
            <person name="Lee S."/>
            <person name="Fergusson C.H."/>
            <person name="Romanowski S.B."/>
            <person name="Hernandez A."/>
            <person name="Krull N."/>
            <person name="Liu D.Y."/>
            <person name="Cavanagh H."/>
            <person name="Bos A."/>
            <person name="Gray C.A."/>
            <person name="Murphy B.T."/>
            <person name="Linington R.G."/>
            <person name="Eustaquio A.S."/>
        </authorList>
    </citation>
    <scope>NUCLEOTIDE SEQUENCE [LARGE SCALE GENOMIC DNA]</scope>
    <source>
        <strain evidence="2 3">RL17-351-BIE-A</strain>
    </source>
</reference>
<dbReference type="EMBL" id="JAQQDR010000001">
    <property type="protein sequence ID" value="MFM0236583.1"/>
    <property type="molecule type" value="Genomic_DNA"/>
</dbReference>
<dbReference type="PROSITE" id="PS51257">
    <property type="entry name" value="PROKAR_LIPOPROTEIN"/>
    <property type="match status" value="1"/>
</dbReference>
<name>A0ABW9B8N1_9BURK</name>
<comment type="caution">
    <text evidence="2">The sequence shown here is derived from an EMBL/GenBank/DDBJ whole genome shotgun (WGS) entry which is preliminary data.</text>
</comment>